<organism evidence="1 2">
    <name type="scientific">Clostridium porci</name>
    <dbReference type="NCBI Taxonomy" id="2605778"/>
    <lineage>
        <taxon>Bacteria</taxon>
        <taxon>Bacillati</taxon>
        <taxon>Bacillota</taxon>
        <taxon>Clostridia</taxon>
        <taxon>Eubacteriales</taxon>
        <taxon>Clostridiaceae</taxon>
        <taxon>Clostridium</taxon>
    </lineage>
</organism>
<dbReference type="AlphaFoldDB" id="A0A7X2NPX2"/>
<comment type="caution">
    <text evidence="1">The sequence shown here is derived from an EMBL/GenBank/DDBJ whole genome shotgun (WGS) entry which is preliminary data.</text>
</comment>
<dbReference type="Proteomes" id="UP000429958">
    <property type="component" value="Unassembled WGS sequence"/>
</dbReference>
<evidence type="ECO:0000313" key="1">
    <source>
        <dbReference type="EMBL" id="MSS38338.1"/>
    </source>
</evidence>
<gene>
    <name evidence="1" type="ORF">FYJ39_17815</name>
</gene>
<proteinExistence type="predicted"/>
<reference evidence="1 2" key="1">
    <citation type="submission" date="2019-08" db="EMBL/GenBank/DDBJ databases">
        <title>In-depth cultivation of the pig gut microbiome towards novel bacterial diversity and tailored functional studies.</title>
        <authorList>
            <person name="Wylensek D."/>
            <person name="Hitch T.C.A."/>
            <person name="Clavel T."/>
        </authorList>
    </citation>
    <scope>NUCLEOTIDE SEQUENCE [LARGE SCALE GENOMIC DNA]</scope>
    <source>
        <strain evidence="1 2">WCA-389-WT-23D1</strain>
    </source>
</reference>
<name>A0A7X2NPX2_9CLOT</name>
<protein>
    <submittedName>
        <fullName evidence="1">Uncharacterized protein</fullName>
    </submittedName>
</protein>
<evidence type="ECO:0000313" key="2">
    <source>
        <dbReference type="Proteomes" id="UP000429958"/>
    </source>
</evidence>
<sequence>MRTLLASRGGRRGTKKGRSKILTLLRITRDDTYDRTYTGSSTEWAKWTNDRGIGERNRTKGIRIPDRAVLEVNRVLRNFRFDISYKQEYYKCIKSIKHPIDHIGAGEWYTEEHVHETTPYKVTEEHETEWYTDLDGIPDLERKRNRYKTARECVLAGSNDKRKDVYDPESASLTEVSSDIYVSRAMSQWDYAKQTAYVNFLIEPEEYIPLTFLCSEWIDYVISTGQVSGFRLPGVGTADYAVALEYLNVIKSYLTKREKEEKELITQVLERRHVTDVTALDPVLSGTEWTRHLSEWKIENDIHKLHKKNVGKFVNYLLAAAGVK</sequence>
<accession>A0A7X2NPX2</accession>
<dbReference type="RefSeq" id="WP_154473765.1">
    <property type="nucleotide sequence ID" value="NZ_VUMD01000022.1"/>
</dbReference>
<keyword evidence="2" id="KW-1185">Reference proteome</keyword>
<dbReference type="EMBL" id="VUMD01000022">
    <property type="protein sequence ID" value="MSS38338.1"/>
    <property type="molecule type" value="Genomic_DNA"/>
</dbReference>